<keyword evidence="4" id="KW-1185">Reference proteome</keyword>
<dbReference type="Proteomes" id="UP000030764">
    <property type="component" value="Unassembled WGS sequence"/>
</dbReference>
<organism evidence="2 4">
    <name type="scientific">Trichuris suis</name>
    <name type="common">pig whipworm</name>
    <dbReference type="NCBI Taxonomy" id="68888"/>
    <lineage>
        <taxon>Eukaryota</taxon>
        <taxon>Metazoa</taxon>
        <taxon>Ecdysozoa</taxon>
        <taxon>Nematoda</taxon>
        <taxon>Enoplea</taxon>
        <taxon>Dorylaimia</taxon>
        <taxon>Trichinellida</taxon>
        <taxon>Trichuridae</taxon>
        <taxon>Trichuris</taxon>
    </lineage>
</organism>
<sequence>MFSHAFRYRDVVGPVRPTFPSSGIMKASWDAAVEKTFFHRVKHAVSDANFSQWQKVQRGRVTAITNTSAPKKADEKVAKESSWRKEVLG</sequence>
<accession>A0A085LND2</accession>
<dbReference type="EMBL" id="KL367561">
    <property type="protein sequence ID" value="KFD64101.1"/>
    <property type="molecule type" value="Genomic_DNA"/>
</dbReference>
<proteinExistence type="predicted"/>
<evidence type="ECO:0000313" key="4">
    <source>
        <dbReference type="Proteomes" id="UP000030764"/>
    </source>
</evidence>
<dbReference type="Proteomes" id="UP000030758">
    <property type="component" value="Unassembled WGS sequence"/>
</dbReference>
<feature type="region of interest" description="Disordered" evidence="1">
    <location>
        <begin position="65"/>
        <end position="89"/>
    </location>
</feature>
<dbReference type="EMBL" id="KL363369">
    <property type="protein sequence ID" value="KFD46478.1"/>
    <property type="molecule type" value="Genomic_DNA"/>
</dbReference>
<feature type="compositionally biased region" description="Basic and acidic residues" evidence="1">
    <location>
        <begin position="71"/>
        <end position="89"/>
    </location>
</feature>
<name>A0A085LND2_9BILA</name>
<reference evidence="2 4" key="1">
    <citation type="journal article" date="2014" name="Nat. Genet.">
        <title>Genome and transcriptome of the porcine whipworm Trichuris suis.</title>
        <authorList>
            <person name="Jex A.R."/>
            <person name="Nejsum P."/>
            <person name="Schwarz E.M."/>
            <person name="Hu L."/>
            <person name="Young N.D."/>
            <person name="Hall R.S."/>
            <person name="Korhonen P.K."/>
            <person name="Liao S."/>
            <person name="Thamsborg S."/>
            <person name="Xia J."/>
            <person name="Xu P."/>
            <person name="Wang S."/>
            <person name="Scheerlinck J.P."/>
            <person name="Hofmann A."/>
            <person name="Sternberg P.W."/>
            <person name="Wang J."/>
            <person name="Gasser R.B."/>
        </authorList>
    </citation>
    <scope>NUCLEOTIDE SEQUENCE [LARGE SCALE GENOMIC DNA]</scope>
    <source>
        <strain evidence="3">DCEP-RM93F</strain>
        <strain evidence="2">DCEP-RM93M</strain>
    </source>
</reference>
<dbReference type="AlphaFoldDB" id="A0A085LND2"/>
<protein>
    <submittedName>
        <fullName evidence="2">Uncharacterized protein</fullName>
    </submittedName>
</protein>
<gene>
    <name evidence="2" type="ORF">M513_12651</name>
    <name evidence="3" type="ORF">M514_12651</name>
</gene>
<evidence type="ECO:0000313" key="3">
    <source>
        <dbReference type="EMBL" id="KFD64101.1"/>
    </source>
</evidence>
<evidence type="ECO:0000256" key="1">
    <source>
        <dbReference type="SAM" id="MobiDB-lite"/>
    </source>
</evidence>
<evidence type="ECO:0000313" key="2">
    <source>
        <dbReference type="EMBL" id="KFD46478.1"/>
    </source>
</evidence>